<reference evidence="3 4" key="1">
    <citation type="submission" date="2019-03" db="EMBL/GenBank/DDBJ databases">
        <title>Genomic Encyclopedia of Type Strains, Phase IV (KMG-IV): sequencing the most valuable type-strain genomes for metagenomic binning, comparative biology and taxonomic classification.</title>
        <authorList>
            <person name="Goeker M."/>
        </authorList>
    </citation>
    <scope>NUCLEOTIDE SEQUENCE [LARGE SCALE GENOMIC DNA]</scope>
    <source>
        <strain evidence="3 4">DSM 18792</strain>
    </source>
</reference>
<dbReference type="AlphaFoldDB" id="A0A4V2QDJ6"/>
<protein>
    <submittedName>
        <fullName evidence="3">Uncharacterized protein DUF349</fullName>
    </submittedName>
</protein>
<keyword evidence="1" id="KW-0175">Coiled coil</keyword>
<feature type="coiled-coil region" evidence="1">
    <location>
        <begin position="170"/>
        <end position="228"/>
    </location>
</feature>
<evidence type="ECO:0000313" key="3">
    <source>
        <dbReference type="EMBL" id="TCL63977.1"/>
    </source>
</evidence>
<dbReference type="EMBL" id="SLUP01000008">
    <property type="protein sequence ID" value="TCL63977.1"/>
    <property type="molecule type" value="Genomic_DNA"/>
</dbReference>
<sequence length="665" mass="78728">MSDINNLPKAEGEEVNKNVNHSENLSEENKSVETKPSETLDTPLVSEEKSIVTNESSIADTDNSNNNNDEVLNEIEDSNAEDAEDEGNKERHTIELKAYDTMSLEALAIELERLVRNEKVQAIKSHVEGINNEFKDKFQALLDDKKEEFLNDGGNEIDFYYVSPVQKRYKEAYNEYRKKLNEHYQSLEKNLKQNLADKLEIIEELKGLINLEENINTTYKHFKELQERWRTTGPIPRDKYNNAWNSYHHHVEIFYDFLHLNRDLRDLDFKHNLERKLLIIDRAEELAEDDNVMRAFRELQELHKMWKEELGPVDKEYREIIWDKFKAATKKINDKRQVYYQDIDKVYEKNLEKKLELIEGINAINAQNTNSHNAWQKKIKEIEDLREQFFSIGKVPRDVNESTWAKFKESVRTFNRQKNAFYKDLKKDQYTNLQKKLELIKIAEDNKDSDDFEVTTALMKKIQNDWKKIGHVPRKDSDKIWKRFKAACNFYFDKLHATRNAANKESLDAFNSKLALLDALKDLKPVGDKEKDVESVKDYINKWKDLGRVPNDKRYIEGKFNKAIEDHLSSLKMDKNEVELIKFENKLDTMSAADDNRDLDNERYFIRKKIDEVRSQINQLENNLQFFTNVNDDNPLVKEVRNNIKGHKDALKLWKEKLSMIKDHY</sequence>
<feature type="coiled-coil region" evidence="1">
    <location>
        <begin position="603"/>
        <end position="657"/>
    </location>
</feature>
<dbReference type="InterPro" id="IPR007139">
    <property type="entry name" value="DUF349"/>
</dbReference>
<dbReference type="Pfam" id="PF03993">
    <property type="entry name" value="DUF349"/>
    <property type="match status" value="5"/>
</dbReference>
<dbReference type="OrthoDB" id="5422202at2"/>
<proteinExistence type="predicted"/>
<accession>A0A4V2QDJ6</accession>
<dbReference type="Proteomes" id="UP000295455">
    <property type="component" value="Unassembled WGS sequence"/>
</dbReference>
<feature type="region of interest" description="Disordered" evidence="2">
    <location>
        <begin position="1"/>
        <end position="70"/>
    </location>
</feature>
<feature type="compositionally biased region" description="Basic and acidic residues" evidence="2">
    <location>
        <begin position="27"/>
        <end position="38"/>
    </location>
</feature>
<keyword evidence="4" id="KW-1185">Reference proteome</keyword>
<feature type="compositionally biased region" description="Low complexity" evidence="2">
    <location>
        <begin position="60"/>
        <end position="70"/>
    </location>
</feature>
<evidence type="ECO:0000256" key="2">
    <source>
        <dbReference type="SAM" id="MobiDB-lite"/>
    </source>
</evidence>
<evidence type="ECO:0000256" key="1">
    <source>
        <dbReference type="SAM" id="Coils"/>
    </source>
</evidence>
<gene>
    <name evidence="3" type="ORF">EV196_108174</name>
</gene>
<organism evidence="3 4">
    <name type="scientific">Mariniflexile fucanivorans</name>
    <dbReference type="NCBI Taxonomy" id="264023"/>
    <lineage>
        <taxon>Bacteria</taxon>
        <taxon>Pseudomonadati</taxon>
        <taxon>Bacteroidota</taxon>
        <taxon>Flavobacteriia</taxon>
        <taxon>Flavobacteriales</taxon>
        <taxon>Flavobacteriaceae</taxon>
        <taxon>Mariniflexile</taxon>
    </lineage>
</organism>
<evidence type="ECO:0000313" key="4">
    <source>
        <dbReference type="Proteomes" id="UP000295455"/>
    </source>
</evidence>
<dbReference type="RefSeq" id="WP_132218810.1">
    <property type="nucleotide sequence ID" value="NZ_OX156936.1"/>
</dbReference>
<name>A0A4V2QDJ6_9FLAO</name>
<comment type="caution">
    <text evidence="3">The sequence shown here is derived from an EMBL/GenBank/DDBJ whole genome shotgun (WGS) entry which is preliminary data.</text>
</comment>